<dbReference type="Proteomes" id="UP000279470">
    <property type="component" value="Unassembled WGS sequence"/>
</dbReference>
<name>A0A3R9XSH0_9RICK</name>
<dbReference type="OrthoDB" id="9800307at2"/>
<evidence type="ECO:0000256" key="7">
    <source>
        <dbReference type="ARBA" id="ARBA00022741"/>
    </source>
</evidence>
<dbReference type="GO" id="GO:0002949">
    <property type="term" value="P:tRNA threonylcarbamoyladenosine modification"/>
    <property type="evidence" value="ECO:0007669"/>
    <property type="project" value="InterPro"/>
</dbReference>
<keyword evidence="11" id="KW-0808">Transferase</keyword>
<evidence type="ECO:0000256" key="1">
    <source>
        <dbReference type="ARBA" id="ARBA00004496"/>
    </source>
</evidence>
<comment type="subcellular location">
    <subcellularLocation>
        <location evidence="1">Cytoplasm</location>
    </subcellularLocation>
</comment>
<evidence type="ECO:0000256" key="3">
    <source>
        <dbReference type="ARBA" id="ARBA00019010"/>
    </source>
</evidence>
<reference evidence="12" key="1">
    <citation type="submission" date="2018-11" db="EMBL/GenBank/DDBJ databases">
        <title>Phylogenetic, genomic, and biogeographic characterization of a novel and ubiquitous marine invertebrate-associated Rickettsiales parasite, Candidatus Marinoinvertebrata rohwerii, gen. nov., sp. nov.</title>
        <authorList>
            <person name="Klinges J.G."/>
            <person name="Rosales S.M."/>
            <person name="Mcminds R."/>
            <person name="Shaver E.C."/>
            <person name="Shantz A."/>
            <person name="Peters E.C."/>
            <person name="Burkepile D.E."/>
            <person name="Silliman B.R."/>
            <person name="Vega Thurber R.L."/>
        </authorList>
    </citation>
    <scope>NUCLEOTIDE SEQUENCE [LARGE SCALE GENOMIC DNA]</scope>
    <source>
        <strain evidence="12">a_cerv_44</strain>
    </source>
</reference>
<evidence type="ECO:0000256" key="8">
    <source>
        <dbReference type="ARBA" id="ARBA00022840"/>
    </source>
</evidence>
<evidence type="ECO:0000256" key="4">
    <source>
        <dbReference type="ARBA" id="ARBA00022490"/>
    </source>
</evidence>
<dbReference type="RefSeq" id="WP_126044441.1">
    <property type="nucleotide sequence ID" value="NZ_RXFM01000015.1"/>
</dbReference>
<keyword evidence="6" id="KW-0479">Metal-binding</keyword>
<keyword evidence="12" id="KW-1185">Reference proteome</keyword>
<dbReference type="InterPro" id="IPR003442">
    <property type="entry name" value="T6A_TsaE"/>
</dbReference>
<dbReference type="AlphaFoldDB" id="A0A3R9XSH0"/>
<protein>
    <recommendedName>
        <fullName evidence="3">tRNA threonylcarbamoyladenosine biosynthesis protein TsaE</fullName>
    </recommendedName>
    <alternativeName>
        <fullName evidence="10">t(6)A37 threonylcarbamoyladenosine biosynthesis protein TsaE</fullName>
    </alternativeName>
</protein>
<evidence type="ECO:0000313" key="11">
    <source>
        <dbReference type="EMBL" id="RST70243.1"/>
    </source>
</evidence>
<gene>
    <name evidence="11" type="primary">tsaE</name>
    <name evidence="11" type="ORF">EIC27_01740</name>
</gene>
<evidence type="ECO:0000256" key="6">
    <source>
        <dbReference type="ARBA" id="ARBA00022723"/>
    </source>
</evidence>
<evidence type="ECO:0000313" key="12">
    <source>
        <dbReference type="Proteomes" id="UP000279470"/>
    </source>
</evidence>
<dbReference type="GO" id="GO:0016740">
    <property type="term" value="F:transferase activity"/>
    <property type="evidence" value="ECO:0007669"/>
    <property type="project" value="UniProtKB-KW"/>
</dbReference>
<evidence type="ECO:0000256" key="10">
    <source>
        <dbReference type="ARBA" id="ARBA00032441"/>
    </source>
</evidence>
<evidence type="ECO:0000256" key="9">
    <source>
        <dbReference type="ARBA" id="ARBA00022842"/>
    </source>
</evidence>
<keyword evidence="7" id="KW-0547">Nucleotide-binding</keyword>
<accession>A0A3R9XSH0</accession>
<dbReference type="NCBIfam" id="TIGR00150">
    <property type="entry name" value="T6A_YjeE"/>
    <property type="match status" value="1"/>
</dbReference>
<dbReference type="Pfam" id="PF02367">
    <property type="entry name" value="TsaE"/>
    <property type="match status" value="1"/>
</dbReference>
<sequence length="145" mass="16978">MSQKELFYHLKDINKVAEMIVQELKGTKVLLLFGDLGAGKTTLTKHIIKTLGGDSNEVTSPTFNLQHIYNTKYHRIYHFDLYRIKSLEELFNVGVEEALNNGLLIFEWGELVERYFNCNYLRLDLKFCKGIDKRKILLTNKNYNN</sequence>
<comment type="caution">
    <text evidence="11">The sequence shown here is derived from an EMBL/GenBank/DDBJ whole genome shotgun (WGS) entry which is preliminary data.</text>
</comment>
<dbReference type="PANTHER" id="PTHR33540:SF2">
    <property type="entry name" value="TRNA THREONYLCARBAMOYLADENOSINE BIOSYNTHESIS PROTEIN TSAE"/>
    <property type="match status" value="1"/>
</dbReference>
<proteinExistence type="inferred from homology"/>
<dbReference type="InterPro" id="IPR027417">
    <property type="entry name" value="P-loop_NTPase"/>
</dbReference>
<keyword evidence="8" id="KW-0067">ATP-binding</keyword>
<comment type="similarity">
    <text evidence="2">Belongs to the TsaE family.</text>
</comment>
<evidence type="ECO:0000256" key="2">
    <source>
        <dbReference type="ARBA" id="ARBA00007599"/>
    </source>
</evidence>
<dbReference type="EMBL" id="RXFM01000015">
    <property type="protein sequence ID" value="RST70243.1"/>
    <property type="molecule type" value="Genomic_DNA"/>
</dbReference>
<organism evidence="11 12">
    <name type="scientific">Candidatus Aquarickettsia rohweri</name>
    <dbReference type="NCBI Taxonomy" id="2602574"/>
    <lineage>
        <taxon>Bacteria</taxon>
        <taxon>Pseudomonadati</taxon>
        <taxon>Pseudomonadota</taxon>
        <taxon>Alphaproteobacteria</taxon>
        <taxon>Rickettsiales</taxon>
        <taxon>Candidatus Midichloriaceae</taxon>
        <taxon>Candidatus Aquarickettsia</taxon>
    </lineage>
</organism>
<dbReference type="GO" id="GO:0005737">
    <property type="term" value="C:cytoplasm"/>
    <property type="evidence" value="ECO:0007669"/>
    <property type="project" value="UniProtKB-SubCell"/>
</dbReference>
<dbReference type="PANTHER" id="PTHR33540">
    <property type="entry name" value="TRNA THREONYLCARBAMOYLADENOSINE BIOSYNTHESIS PROTEIN TSAE"/>
    <property type="match status" value="1"/>
</dbReference>
<evidence type="ECO:0000256" key="5">
    <source>
        <dbReference type="ARBA" id="ARBA00022694"/>
    </source>
</evidence>
<dbReference type="GO" id="GO:0005524">
    <property type="term" value="F:ATP binding"/>
    <property type="evidence" value="ECO:0007669"/>
    <property type="project" value="UniProtKB-KW"/>
</dbReference>
<keyword evidence="9" id="KW-0460">Magnesium</keyword>
<keyword evidence="4" id="KW-0963">Cytoplasm</keyword>
<dbReference type="GO" id="GO:0046872">
    <property type="term" value="F:metal ion binding"/>
    <property type="evidence" value="ECO:0007669"/>
    <property type="project" value="UniProtKB-KW"/>
</dbReference>
<dbReference type="SUPFAM" id="SSF52540">
    <property type="entry name" value="P-loop containing nucleoside triphosphate hydrolases"/>
    <property type="match status" value="1"/>
</dbReference>
<keyword evidence="5" id="KW-0819">tRNA processing</keyword>
<dbReference type="Gene3D" id="3.40.50.300">
    <property type="entry name" value="P-loop containing nucleotide triphosphate hydrolases"/>
    <property type="match status" value="1"/>
</dbReference>